<dbReference type="EMBL" id="NAEW01000028">
    <property type="protein sequence ID" value="OQM39240.1"/>
    <property type="molecule type" value="Genomic_DNA"/>
</dbReference>
<name>A0A1V8NS52_CITBR</name>
<comment type="caution">
    <text evidence="1">The sequence shown here is derived from an EMBL/GenBank/DDBJ whole genome shotgun (WGS) entry which is preliminary data.</text>
</comment>
<accession>A0A1V8NS52</accession>
<protein>
    <submittedName>
        <fullName evidence="1">Transcriptional regulator</fullName>
    </submittedName>
</protein>
<organism evidence="1 2">
    <name type="scientific">Citrobacter braakii</name>
    <dbReference type="NCBI Taxonomy" id="57706"/>
    <lineage>
        <taxon>Bacteria</taxon>
        <taxon>Pseudomonadati</taxon>
        <taxon>Pseudomonadota</taxon>
        <taxon>Gammaproteobacteria</taxon>
        <taxon>Enterobacterales</taxon>
        <taxon>Enterobacteriaceae</taxon>
        <taxon>Citrobacter</taxon>
        <taxon>Citrobacter freundii complex</taxon>
    </lineage>
</organism>
<dbReference type="AlphaFoldDB" id="A0A1V8NS52"/>
<dbReference type="Proteomes" id="UP000192573">
    <property type="component" value="Unassembled WGS sequence"/>
</dbReference>
<reference evidence="1 2" key="1">
    <citation type="submission" date="2017-03" db="EMBL/GenBank/DDBJ databases">
        <authorList>
            <person name="Afonso C.L."/>
            <person name="Miller P.J."/>
            <person name="Scott M.A."/>
            <person name="Spackman E."/>
            <person name="Goraichik I."/>
            <person name="Dimitrov K.M."/>
            <person name="Suarez D.L."/>
            <person name="Swayne D.E."/>
        </authorList>
    </citation>
    <scope>NUCLEOTIDE SEQUENCE [LARGE SCALE GENOMIC DNA]</scope>
    <source>
        <strain evidence="1 2">ATCC 51113</strain>
    </source>
</reference>
<gene>
    <name evidence="1" type="ORF">BZK42_25860</name>
</gene>
<evidence type="ECO:0000313" key="1">
    <source>
        <dbReference type="EMBL" id="OQM39240.1"/>
    </source>
</evidence>
<proteinExistence type="predicted"/>
<evidence type="ECO:0000313" key="2">
    <source>
        <dbReference type="Proteomes" id="UP000192573"/>
    </source>
</evidence>
<sequence length="264" mass="29899">MAVCNRQLAARQVIVHGDCWPVVTTTEHLVRSALPGCDCETTYMLPVLLQQLCQKPEAILILCLRPREHLFLFYALKNALLHHPALVISDELLFSDRVVLYSWGDIPAVLHQALAGTVARIQHGEQPYPVNRKLADFLSAPKPVTGYFAVPLIFTSPERLMNFMSLLMFRATESCGVTPAQQKLLQEVYRGHTLAEMTGILNTDMKKIWQNKDRLLAKMGMRNRLYELLNGTRFREDLQRTAFMAPAESDIQHRTKTTVGDRAG</sequence>